<keyword evidence="1" id="KW-0808">Transferase</keyword>
<comment type="caution">
    <text evidence="5">The sequence shown here is derived from an EMBL/GenBank/DDBJ whole genome shotgun (WGS) entry which is preliminary data.</text>
</comment>
<dbReference type="Proteomes" id="UP001165060">
    <property type="component" value="Unassembled WGS sequence"/>
</dbReference>
<keyword evidence="6" id="KW-1185">Reference proteome</keyword>
<keyword evidence="3" id="KW-0119">Carbohydrate metabolism</keyword>
<dbReference type="InterPro" id="IPR019378">
    <property type="entry name" value="GDP-Fuc_O-FucTrfase"/>
</dbReference>
<feature type="region of interest" description="Disordered" evidence="4">
    <location>
        <begin position="31"/>
        <end position="54"/>
    </location>
</feature>
<gene>
    <name evidence="5" type="ORF">TeGR_g359</name>
</gene>
<dbReference type="Gene3D" id="3.40.50.11340">
    <property type="match status" value="1"/>
</dbReference>
<evidence type="ECO:0000256" key="3">
    <source>
        <dbReference type="ARBA" id="ARBA00023277"/>
    </source>
</evidence>
<protein>
    <recommendedName>
        <fullName evidence="7">O-fucosyltransferase family protein</fullName>
    </recommendedName>
</protein>
<reference evidence="5 6" key="1">
    <citation type="journal article" date="2023" name="Commun. Biol.">
        <title>Genome analysis of Parmales, the sister group of diatoms, reveals the evolutionary specialization of diatoms from phago-mixotrophs to photoautotrophs.</title>
        <authorList>
            <person name="Ban H."/>
            <person name="Sato S."/>
            <person name="Yoshikawa S."/>
            <person name="Yamada K."/>
            <person name="Nakamura Y."/>
            <person name="Ichinomiya M."/>
            <person name="Sato N."/>
            <person name="Blanc-Mathieu R."/>
            <person name="Endo H."/>
            <person name="Kuwata A."/>
            <person name="Ogata H."/>
        </authorList>
    </citation>
    <scope>NUCLEOTIDE SEQUENCE [LARGE SCALE GENOMIC DNA]</scope>
</reference>
<dbReference type="CDD" id="cd11296">
    <property type="entry name" value="O-FucT_like"/>
    <property type="match status" value="2"/>
</dbReference>
<dbReference type="PANTHER" id="PTHR31469:SF8">
    <property type="entry name" value="OS07G0641000 PROTEIN"/>
    <property type="match status" value="1"/>
</dbReference>
<evidence type="ECO:0008006" key="7">
    <source>
        <dbReference type="Google" id="ProtNLM"/>
    </source>
</evidence>
<evidence type="ECO:0000313" key="6">
    <source>
        <dbReference type="Proteomes" id="UP001165060"/>
    </source>
</evidence>
<evidence type="ECO:0000313" key="5">
    <source>
        <dbReference type="EMBL" id="GMI23997.1"/>
    </source>
</evidence>
<feature type="region of interest" description="Disordered" evidence="4">
    <location>
        <begin position="187"/>
        <end position="206"/>
    </location>
</feature>
<dbReference type="Pfam" id="PF10250">
    <property type="entry name" value="O-FucT"/>
    <property type="match status" value="1"/>
</dbReference>
<proteinExistence type="predicted"/>
<accession>A0ABQ6MDD0</accession>
<evidence type="ECO:0000256" key="2">
    <source>
        <dbReference type="ARBA" id="ARBA00023253"/>
    </source>
</evidence>
<keyword evidence="2" id="KW-0294">Fucose metabolism</keyword>
<sequence>MTGGEGGRSASASASAVPLGLRVRALEHAGAASRLHGRRRDPSPTAPSLSLASSSAHPLSTLTCPSLPPSASSAVSELIYWEENERDSHFVSPYHQPGRYITFESDHGGWNNIRMAMETILALAAATGRTLVLPPEAGMYLLDKDKEQKENNKLDFEDFFHMESIAEHLDGVDVITMEQFLEREAKNGMPRVSDETGEESDEILPLPRDGLTDWGGVYKQRELFDFLRDVAYVRNMKPQKDFLVFPKDPAKSTYQDMVYLVNQEDMFDEAGEPDAKIEPRFNNQVKDSFVGKPVKVSAPAPERMREFYAGRGKMHVYDKALQDAKVLHFPVDHNLGSRMLTHFYAFVFFEDYEMDLWVKRVVRDHMRYRDEIFCAAAKVLEAVHTKSLAHNAEHGGSFDSFHIRRGDFQYKETRLEAAEIDEATKDLLVPGRTVFIATDEFDRKFYAPLSAKYNTLFLGDFMKELEGVNPNYFGMIDQLVSSRGKVFIGTWFSTFTGYINRMRGYHKEFKDEETGGGGGDGLDEFGKRHDGTVESYYFARPRDKFEMVNYTPIRPPFYPREFPLGWRNIDDNPE</sequence>
<evidence type="ECO:0000256" key="4">
    <source>
        <dbReference type="SAM" id="MobiDB-lite"/>
    </source>
</evidence>
<evidence type="ECO:0000256" key="1">
    <source>
        <dbReference type="ARBA" id="ARBA00022679"/>
    </source>
</evidence>
<dbReference type="EMBL" id="BRYB01002687">
    <property type="protein sequence ID" value="GMI23997.1"/>
    <property type="molecule type" value="Genomic_DNA"/>
</dbReference>
<name>A0ABQ6MDD0_9STRA</name>
<organism evidence="5 6">
    <name type="scientific">Tetraparma gracilis</name>
    <dbReference type="NCBI Taxonomy" id="2962635"/>
    <lineage>
        <taxon>Eukaryota</taxon>
        <taxon>Sar</taxon>
        <taxon>Stramenopiles</taxon>
        <taxon>Ochrophyta</taxon>
        <taxon>Bolidophyceae</taxon>
        <taxon>Parmales</taxon>
        <taxon>Triparmaceae</taxon>
        <taxon>Tetraparma</taxon>
    </lineage>
</organism>
<dbReference type="Gene3D" id="3.40.50.11350">
    <property type="match status" value="1"/>
</dbReference>
<dbReference type="PANTHER" id="PTHR31469">
    <property type="entry name" value="OS07G0633600 PROTEIN"/>
    <property type="match status" value="1"/>
</dbReference>